<reference evidence="11 12" key="1">
    <citation type="submission" date="2019-08" db="EMBL/GenBank/DDBJ databases">
        <title>Genome of Vicingus serpentipes NCIMB 15042.</title>
        <authorList>
            <person name="Bowman J.P."/>
        </authorList>
    </citation>
    <scope>NUCLEOTIDE SEQUENCE [LARGE SCALE GENOMIC DNA]</scope>
    <source>
        <strain evidence="11 12">NCIMB 15042</strain>
    </source>
</reference>
<dbReference type="InterPro" id="IPR011990">
    <property type="entry name" value="TPR-like_helical_dom_sf"/>
</dbReference>
<comment type="similarity">
    <text evidence="5">Belongs to the Rap family.</text>
</comment>
<dbReference type="Proteomes" id="UP000321721">
    <property type="component" value="Unassembled WGS sequence"/>
</dbReference>
<comment type="caution">
    <text evidence="11">The sequence shown here is derived from an EMBL/GenBank/DDBJ whole genome shotgun (WGS) entry which is preliminary data.</text>
</comment>
<dbReference type="Pfam" id="PF07228">
    <property type="entry name" value="SpoIIE"/>
    <property type="match status" value="1"/>
</dbReference>
<keyword evidence="3" id="KW-0677">Repeat</keyword>
<evidence type="ECO:0000256" key="1">
    <source>
        <dbReference type="ARBA" id="ARBA00004496"/>
    </source>
</evidence>
<dbReference type="SMART" id="SM00331">
    <property type="entry name" value="PP2C_SIG"/>
    <property type="match status" value="1"/>
</dbReference>
<feature type="transmembrane region" description="Helical" evidence="8">
    <location>
        <begin position="357"/>
        <end position="377"/>
    </location>
</feature>
<dbReference type="OrthoDB" id="9763484at2"/>
<keyword evidence="12" id="KW-1185">Reference proteome</keyword>
<dbReference type="InterPro" id="IPR036457">
    <property type="entry name" value="PPM-type-like_dom_sf"/>
</dbReference>
<dbReference type="InterPro" id="IPR019734">
    <property type="entry name" value="TPR_rpt"/>
</dbReference>
<dbReference type="InterPro" id="IPR051476">
    <property type="entry name" value="Bac_ResReg_Asp_Phosphatase"/>
</dbReference>
<feature type="repeat" description="TPR" evidence="6">
    <location>
        <begin position="160"/>
        <end position="193"/>
    </location>
</feature>
<dbReference type="PANTHER" id="PTHR46630:SF1">
    <property type="entry name" value="TETRATRICOPEPTIDE REPEAT PROTEIN 29"/>
    <property type="match status" value="1"/>
</dbReference>
<sequence>MSKHLKYFYFTFFILFSQFSLAENLDSLNQLLQISESDSIKIELLNTLSAVSKNDADSRLNYASRALELSKNNGTQIQIVNSYLSLSNVYQDIGDFNNSLDVLFKALSISDSIKDHELLGKTNNNLGNAYRGMGDVKKSEDFYNESIESYELSGSTQELGRTYNNLGLVYIKQEKLEDAIYAYEKSISVAKKFNDQKALANVLSNLGVAYYFKGEIDKTISYFEESLEIEKLIDNKLGVAISLSNIGELYLEKNNVNLALENLMRSIRYAKEVNAQDLLQHTYLIASQIYEKKKDYKLALDYYQYHSNLKDSLVGLEKSKYALELETRYESSEKEKKILELEKLKANQELELTEKKLTQNVLIASVLIFILLLVIFINRYNAKKKANETLSIYTSEIEEKNAEITDSIIYAKRIQAAILPPDKLIKKHLRESFVIYIPKDIVAGDFYWLEQKDDCVLFAVADCTGHGVPGAMVSVICNNALNRSVREYGLTDPGLILDKSREIVIQEFEKSDEDVSDGMDIALCSIVDNKLSYAGANNPLWVIRGNQIIEFKATKQPIGKYENSQNYLTNTIDIIENDIIYLFSDGFVDQFGGDKGKKFKTSQFKQMLLSIKHETMINQQKLILDTFNNWKGSLDQIDDVCILVVKIQNQSISS</sequence>
<evidence type="ECO:0000256" key="9">
    <source>
        <dbReference type="SAM" id="SignalP"/>
    </source>
</evidence>
<gene>
    <name evidence="11" type="ORF">FRY74_08005</name>
</gene>
<evidence type="ECO:0000256" key="8">
    <source>
        <dbReference type="SAM" id="Phobius"/>
    </source>
</evidence>
<dbReference type="InterPro" id="IPR001932">
    <property type="entry name" value="PPM-type_phosphatase-like_dom"/>
</dbReference>
<keyword evidence="8" id="KW-0812">Transmembrane</keyword>
<dbReference type="Pfam" id="PF13424">
    <property type="entry name" value="TPR_12"/>
    <property type="match status" value="2"/>
</dbReference>
<feature type="chain" id="PRO_5022809362" evidence="9">
    <location>
        <begin position="23"/>
        <end position="654"/>
    </location>
</feature>
<evidence type="ECO:0000313" key="12">
    <source>
        <dbReference type="Proteomes" id="UP000321721"/>
    </source>
</evidence>
<comment type="subcellular location">
    <subcellularLocation>
        <location evidence="1">Cytoplasm</location>
    </subcellularLocation>
</comment>
<dbReference type="SUPFAM" id="SSF81606">
    <property type="entry name" value="PP2C-like"/>
    <property type="match status" value="1"/>
</dbReference>
<dbReference type="GO" id="GO:0005737">
    <property type="term" value="C:cytoplasm"/>
    <property type="evidence" value="ECO:0007669"/>
    <property type="project" value="UniProtKB-SubCell"/>
</dbReference>
<feature type="signal peptide" evidence="9">
    <location>
        <begin position="1"/>
        <end position="22"/>
    </location>
</feature>
<keyword evidence="8" id="KW-1133">Transmembrane helix</keyword>
<accession>A0A5C6RSE2</accession>
<name>A0A5C6RSE2_9FLAO</name>
<keyword evidence="4 6" id="KW-0802">TPR repeat</keyword>
<evidence type="ECO:0000256" key="7">
    <source>
        <dbReference type="SAM" id="Coils"/>
    </source>
</evidence>
<dbReference type="Gene3D" id="3.60.40.10">
    <property type="entry name" value="PPM-type phosphatase domain"/>
    <property type="match status" value="1"/>
</dbReference>
<keyword evidence="9" id="KW-0732">Signal</keyword>
<evidence type="ECO:0000259" key="10">
    <source>
        <dbReference type="SMART" id="SM00331"/>
    </source>
</evidence>
<evidence type="ECO:0000256" key="5">
    <source>
        <dbReference type="ARBA" id="ARBA00038253"/>
    </source>
</evidence>
<keyword evidence="8" id="KW-0472">Membrane</keyword>
<feature type="coiled-coil region" evidence="7">
    <location>
        <begin position="322"/>
        <end position="356"/>
    </location>
</feature>
<keyword evidence="7" id="KW-0175">Coiled coil</keyword>
<evidence type="ECO:0000256" key="3">
    <source>
        <dbReference type="ARBA" id="ARBA00022737"/>
    </source>
</evidence>
<organism evidence="11 12">
    <name type="scientific">Vicingus serpentipes</name>
    <dbReference type="NCBI Taxonomy" id="1926625"/>
    <lineage>
        <taxon>Bacteria</taxon>
        <taxon>Pseudomonadati</taxon>
        <taxon>Bacteroidota</taxon>
        <taxon>Flavobacteriia</taxon>
        <taxon>Flavobacteriales</taxon>
        <taxon>Vicingaceae</taxon>
        <taxon>Vicingus</taxon>
    </lineage>
</organism>
<dbReference type="Gene3D" id="1.25.40.10">
    <property type="entry name" value="Tetratricopeptide repeat domain"/>
    <property type="match status" value="2"/>
</dbReference>
<dbReference type="SMART" id="SM00028">
    <property type="entry name" value="TPR"/>
    <property type="match status" value="5"/>
</dbReference>
<dbReference type="AlphaFoldDB" id="A0A5C6RSE2"/>
<dbReference type="PROSITE" id="PS50005">
    <property type="entry name" value="TPR"/>
    <property type="match status" value="2"/>
</dbReference>
<evidence type="ECO:0000256" key="2">
    <source>
        <dbReference type="ARBA" id="ARBA00022490"/>
    </source>
</evidence>
<feature type="repeat" description="TPR" evidence="6">
    <location>
        <begin position="200"/>
        <end position="233"/>
    </location>
</feature>
<dbReference type="RefSeq" id="WP_147100316.1">
    <property type="nucleotide sequence ID" value="NZ_VOOS01000003.1"/>
</dbReference>
<protein>
    <submittedName>
        <fullName evidence="11">Tetratricopeptide repeat protein</fullName>
    </submittedName>
</protein>
<dbReference type="PANTHER" id="PTHR46630">
    <property type="entry name" value="TETRATRICOPEPTIDE REPEAT PROTEIN 29"/>
    <property type="match status" value="1"/>
</dbReference>
<keyword evidence="2" id="KW-0963">Cytoplasm</keyword>
<dbReference type="EMBL" id="VOOS01000003">
    <property type="protein sequence ID" value="TXB65356.1"/>
    <property type="molecule type" value="Genomic_DNA"/>
</dbReference>
<dbReference type="SUPFAM" id="SSF48452">
    <property type="entry name" value="TPR-like"/>
    <property type="match status" value="1"/>
</dbReference>
<evidence type="ECO:0000313" key="11">
    <source>
        <dbReference type="EMBL" id="TXB65356.1"/>
    </source>
</evidence>
<proteinExistence type="inferred from homology"/>
<evidence type="ECO:0000256" key="6">
    <source>
        <dbReference type="PROSITE-ProRule" id="PRU00339"/>
    </source>
</evidence>
<feature type="domain" description="PPM-type phosphatase" evidence="10">
    <location>
        <begin position="430"/>
        <end position="647"/>
    </location>
</feature>
<evidence type="ECO:0000256" key="4">
    <source>
        <dbReference type="ARBA" id="ARBA00022803"/>
    </source>
</evidence>